<dbReference type="GO" id="GO:0097367">
    <property type="term" value="F:carbohydrate derivative binding"/>
    <property type="evidence" value="ECO:0007669"/>
    <property type="project" value="InterPro"/>
</dbReference>
<comment type="miscellaneous">
    <text evidence="12">A lyase-type mechanism (elimination/hydration) is suggested for the cleavage of the lactyl ether bond of MurNAc 6-phosphate, with the formation of an alpha,beta-unsaturated aldehyde intermediate with (E)-stereochemistry, followed by the syn addition of water to give product.</text>
</comment>
<dbReference type="Pfam" id="PF22645">
    <property type="entry name" value="GKRP_SIS_N"/>
    <property type="match status" value="1"/>
</dbReference>
<dbReference type="InterPro" id="IPR005488">
    <property type="entry name" value="Etherase_MurQ"/>
</dbReference>
<evidence type="ECO:0000256" key="7">
    <source>
        <dbReference type="ARBA" id="ARBA00061234"/>
    </source>
</evidence>
<dbReference type="Proteomes" id="UP000325243">
    <property type="component" value="Unassembled WGS sequence"/>
</dbReference>
<dbReference type="NCBIfam" id="NF003915">
    <property type="entry name" value="PRK05441.1"/>
    <property type="match status" value="1"/>
</dbReference>
<evidence type="ECO:0000256" key="9">
    <source>
        <dbReference type="ARBA" id="ARBA00070061"/>
    </source>
</evidence>
<evidence type="ECO:0000313" key="15">
    <source>
        <dbReference type="Proteomes" id="UP000325243"/>
    </source>
</evidence>
<dbReference type="Gene3D" id="3.40.50.10490">
    <property type="entry name" value="Glucose-6-phosphate isomerase like protein, domain 1"/>
    <property type="match status" value="1"/>
</dbReference>
<dbReference type="InterPro" id="IPR005486">
    <property type="entry name" value="Glucokinase_regulatory_CS"/>
</dbReference>
<dbReference type="EC" id="4.2.1.126" evidence="8 12"/>
<name>A0A5S4V584_9MICO</name>
<comment type="pathway">
    <text evidence="6">Cell wall biogenesis.</text>
</comment>
<evidence type="ECO:0000259" key="13">
    <source>
        <dbReference type="PROSITE" id="PS51464"/>
    </source>
</evidence>
<dbReference type="PROSITE" id="PS51464">
    <property type="entry name" value="SIS"/>
    <property type="match status" value="1"/>
</dbReference>
<evidence type="ECO:0000256" key="3">
    <source>
        <dbReference type="ARBA" id="ARBA00023277"/>
    </source>
</evidence>
<comment type="function">
    <text evidence="12">Specifically catalyzes the cleavage of the D-lactyl ether substituent of MurNAc 6-phosphate, producing GlcNAc 6-phosphate and D-lactate.</text>
</comment>
<evidence type="ECO:0000256" key="8">
    <source>
        <dbReference type="ARBA" id="ARBA00067056"/>
    </source>
</evidence>
<sequence>MNHTVPAEDHRALRELLGELATEGVNDAHGEFDLLATEAQLAAMQAESAQAVAAVTDAAPQVAAAIDAIVPRLRAGGRLVYLGAGTAGRMGVLDASEIPPTFGTDPSLVVGVIAGGEIALRSAVEDAEDDAARGAADLEAIGLTPADAVVGISASGRTPYVVGALEHARALGALTVGLSCNAGSRIGEVADLAIETVVGPEIVAGSTRLKGGTAQKLVLNAISTIAMVRLGKVHGNLMVDVQATNAKLRARAERIVMLATGVDAAAASAALESVGGSVKAAILVTITGVSPDDALARLSTHDGVLRDALTEVRAVPMPVIRPEETDVR</sequence>
<comment type="pathway">
    <text evidence="12">Amino-sugar metabolism; N-acetylmuramate degradation.</text>
</comment>
<dbReference type="PANTHER" id="PTHR10088:SF4">
    <property type="entry name" value="GLUCOKINASE REGULATORY PROTEIN"/>
    <property type="match status" value="1"/>
</dbReference>
<dbReference type="PANTHER" id="PTHR10088">
    <property type="entry name" value="GLUCOKINASE REGULATORY PROTEIN"/>
    <property type="match status" value="1"/>
</dbReference>
<dbReference type="SUPFAM" id="SSF53697">
    <property type="entry name" value="SIS domain"/>
    <property type="match status" value="1"/>
</dbReference>
<evidence type="ECO:0000256" key="12">
    <source>
        <dbReference type="HAMAP-Rule" id="MF_00068"/>
    </source>
</evidence>
<dbReference type="GO" id="GO:0016803">
    <property type="term" value="F:ether hydrolase activity"/>
    <property type="evidence" value="ECO:0007669"/>
    <property type="project" value="TreeGrafter"/>
</dbReference>
<evidence type="ECO:0000256" key="1">
    <source>
        <dbReference type="ARBA" id="ARBA00011738"/>
    </source>
</evidence>
<keyword evidence="3 12" id="KW-0119">Carbohydrate metabolism</keyword>
<dbReference type="InterPro" id="IPR046348">
    <property type="entry name" value="SIS_dom_sf"/>
</dbReference>
<evidence type="ECO:0000313" key="14">
    <source>
        <dbReference type="EMBL" id="TYL54084.1"/>
    </source>
</evidence>
<dbReference type="FunFam" id="3.40.50.10490:FF:000014">
    <property type="entry name" value="N-acetylmuramic acid 6-phosphate etherase"/>
    <property type="match status" value="1"/>
</dbReference>
<feature type="active site" evidence="12">
    <location>
        <position position="128"/>
    </location>
</feature>
<gene>
    <name evidence="12 14" type="primary">murQ</name>
    <name evidence="14" type="ORF">FYC51_10885</name>
</gene>
<evidence type="ECO:0000256" key="11">
    <source>
        <dbReference type="ARBA" id="ARBA00084049"/>
    </source>
</evidence>
<proteinExistence type="inferred from homology"/>
<dbReference type="NCBIfam" id="TIGR00274">
    <property type="entry name" value="N-acetylmuramic acid 6-phosphate etherase"/>
    <property type="match status" value="1"/>
</dbReference>
<dbReference type="EMBL" id="VSSB01000001">
    <property type="protein sequence ID" value="TYL54084.1"/>
    <property type="molecule type" value="Genomic_DNA"/>
</dbReference>
<dbReference type="UniPathway" id="UPA00342"/>
<feature type="active site" description="Proton donor" evidence="12">
    <location>
        <position position="97"/>
    </location>
</feature>
<dbReference type="GO" id="GO:0097173">
    <property type="term" value="P:N-acetylmuramic acid catabolic process"/>
    <property type="evidence" value="ECO:0007669"/>
    <property type="project" value="UniProtKB-UniPathway"/>
</dbReference>
<comment type="similarity">
    <text evidence="7 12">Belongs to the GCKR-like family. MurNAc-6-P etherase subfamily.</text>
</comment>
<dbReference type="RefSeq" id="WP_148733548.1">
    <property type="nucleotide sequence ID" value="NZ_VSSB01000001.1"/>
</dbReference>
<keyword evidence="2 12" id="KW-0456">Lyase</keyword>
<dbReference type="FunFam" id="1.10.8.1080:FF:000001">
    <property type="entry name" value="N-acetylmuramic acid 6-phosphate etherase"/>
    <property type="match status" value="1"/>
</dbReference>
<dbReference type="HAMAP" id="MF_00068">
    <property type="entry name" value="MurQ"/>
    <property type="match status" value="1"/>
</dbReference>
<dbReference type="NCBIfam" id="NF009222">
    <property type="entry name" value="PRK12570.1"/>
    <property type="match status" value="1"/>
</dbReference>
<evidence type="ECO:0000256" key="4">
    <source>
        <dbReference type="ARBA" id="ARBA00051747"/>
    </source>
</evidence>
<organism evidence="14 15">
    <name type="scientific">Agromyces mariniharenae</name>
    <dbReference type="NCBI Taxonomy" id="2604423"/>
    <lineage>
        <taxon>Bacteria</taxon>
        <taxon>Bacillati</taxon>
        <taxon>Actinomycetota</taxon>
        <taxon>Actinomycetes</taxon>
        <taxon>Micrococcales</taxon>
        <taxon>Microbacteriaceae</taxon>
        <taxon>Agromyces</taxon>
    </lineage>
</organism>
<accession>A0A5S4V584</accession>
<protein>
    <recommendedName>
        <fullName evidence="9 12">N-acetylmuramic acid 6-phosphate etherase</fullName>
        <shortName evidence="12">MurNAc-6-P etherase</shortName>
        <ecNumber evidence="8 12">4.2.1.126</ecNumber>
    </recommendedName>
    <alternativeName>
        <fullName evidence="11 12">N-acetylmuramic acid 6-phosphate hydrolase</fullName>
    </alternativeName>
    <alternativeName>
        <fullName evidence="10 12">N-acetylmuramic acid 6-phosphate lyase</fullName>
    </alternativeName>
</protein>
<comment type="catalytic activity">
    <reaction evidence="4 12">
        <text>N-acetyl-D-muramate 6-phosphate + H2O = N-acetyl-D-glucosamine 6-phosphate + (R)-lactate</text>
        <dbReference type="Rhea" id="RHEA:26410"/>
        <dbReference type="ChEBI" id="CHEBI:15377"/>
        <dbReference type="ChEBI" id="CHEBI:16004"/>
        <dbReference type="ChEBI" id="CHEBI:57513"/>
        <dbReference type="ChEBI" id="CHEBI:58722"/>
        <dbReference type="EC" id="4.2.1.126"/>
    </reaction>
</comment>
<evidence type="ECO:0000256" key="2">
    <source>
        <dbReference type="ARBA" id="ARBA00023239"/>
    </source>
</evidence>
<dbReference type="Gene3D" id="1.10.8.1080">
    <property type="match status" value="1"/>
</dbReference>
<dbReference type="GO" id="GO:0016835">
    <property type="term" value="F:carbon-oxygen lyase activity"/>
    <property type="evidence" value="ECO:0007669"/>
    <property type="project" value="UniProtKB-UniRule"/>
</dbReference>
<evidence type="ECO:0000256" key="6">
    <source>
        <dbReference type="ARBA" id="ARBA00060672"/>
    </source>
</evidence>
<evidence type="ECO:0000256" key="5">
    <source>
        <dbReference type="ARBA" id="ARBA00060595"/>
    </source>
</evidence>
<comment type="subunit">
    <text evidence="1 12">Homodimer.</text>
</comment>
<dbReference type="InterPro" id="IPR001347">
    <property type="entry name" value="SIS_dom"/>
</dbReference>
<dbReference type="InterPro" id="IPR040190">
    <property type="entry name" value="MURQ/GCKR"/>
</dbReference>
<keyword evidence="15" id="KW-1185">Reference proteome</keyword>
<dbReference type="AlphaFoldDB" id="A0A5S4V584"/>
<dbReference type="GO" id="GO:0009254">
    <property type="term" value="P:peptidoglycan turnover"/>
    <property type="evidence" value="ECO:0007669"/>
    <property type="project" value="TreeGrafter"/>
</dbReference>
<evidence type="ECO:0000256" key="10">
    <source>
        <dbReference type="ARBA" id="ARBA00077905"/>
    </source>
</evidence>
<dbReference type="GO" id="GO:0046348">
    <property type="term" value="P:amino sugar catabolic process"/>
    <property type="evidence" value="ECO:0007669"/>
    <property type="project" value="InterPro"/>
</dbReference>
<reference evidence="14 15" key="1">
    <citation type="submission" date="2019-08" db="EMBL/GenBank/DDBJ databases">
        <authorList>
            <person name="Hu J."/>
        </authorList>
    </citation>
    <scope>NUCLEOTIDE SEQUENCE [LARGE SCALE GENOMIC DNA]</scope>
    <source>
        <strain evidence="14 15">NEAU-184</strain>
    </source>
</reference>
<feature type="domain" description="SIS" evidence="13">
    <location>
        <begin position="69"/>
        <end position="232"/>
    </location>
</feature>
<dbReference type="CDD" id="cd05007">
    <property type="entry name" value="SIS_Etherase"/>
    <property type="match status" value="1"/>
</dbReference>
<dbReference type="PROSITE" id="PS01272">
    <property type="entry name" value="GCKR"/>
    <property type="match status" value="1"/>
</dbReference>
<comment type="caution">
    <text evidence="14">The sequence shown here is derived from an EMBL/GenBank/DDBJ whole genome shotgun (WGS) entry which is preliminary data.</text>
</comment>
<comment type="pathway">
    <text evidence="5">Amino-sugar metabolism; 1,6-anhydro-N-acetylmuramate degradation.</text>
</comment>